<sequence length="94" mass="10080">MPRKLRKNIRKKRATTLKHPVVKLPSAMQQAATDPSLLAQMYQNHLLAQRVLGSQGGGGLRAALMNKIAMGGQGALGLDGAASSFEKIFLELLV</sequence>
<dbReference type="RefSeq" id="XP_001315370.1">
    <property type="nucleotide sequence ID" value="XM_001315335.1"/>
</dbReference>
<dbReference type="Proteomes" id="UP000001542">
    <property type="component" value="Unassembled WGS sequence"/>
</dbReference>
<organism evidence="1 2">
    <name type="scientific">Trichomonas vaginalis (strain ATCC PRA-98 / G3)</name>
    <dbReference type="NCBI Taxonomy" id="412133"/>
    <lineage>
        <taxon>Eukaryota</taxon>
        <taxon>Metamonada</taxon>
        <taxon>Parabasalia</taxon>
        <taxon>Trichomonadida</taxon>
        <taxon>Trichomonadidae</taxon>
        <taxon>Trichomonas</taxon>
    </lineage>
</organism>
<dbReference type="VEuPathDB" id="TrichDB:TVAG_345210"/>
<dbReference type="InParanoid" id="A2EVZ9"/>
<protein>
    <submittedName>
        <fullName evidence="1">Uncharacterized protein</fullName>
    </submittedName>
</protein>
<accession>A2EVZ9</accession>
<dbReference type="AlphaFoldDB" id="A2EVZ9"/>
<dbReference type="EMBL" id="DS113513">
    <property type="protein sequence ID" value="EAY03147.1"/>
    <property type="molecule type" value="Genomic_DNA"/>
</dbReference>
<reference evidence="1" key="2">
    <citation type="journal article" date="2007" name="Science">
        <title>Draft genome sequence of the sexually transmitted pathogen Trichomonas vaginalis.</title>
        <authorList>
            <person name="Carlton J.M."/>
            <person name="Hirt R.P."/>
            <person name="Silva J.C."/>
            <person name="Delcher A.L."/>
            <person name="Schatz M."/>
            <person name="Zhao Q."/>
            <person name="Wortman J.R."/>
            <person name="Bidwell S.L."/>
            <person name="Alsmark U.C.M."/>
            <person name="Besteiro S."/>
            <person name="Sicheritz-Ponten T."/>
            <person name="Noel C.J."/>
            <person name="Dacks J.B."/>
            <person name="Foster P.G."/>
            <person name="Simillion C."/>
            <person name="Van de Peer Y."/>
            <person name="Miranda-Saavedra D."/>
            <person name="Barton G.J."/>
            <person name="Westrop G.D."/>
            <person name="Mueller S."/>
            <person name="Dessi D."/>
            <person name="Fiori P.L."/>
            <person name="Ren Q."/>
            <person name="Paulsen I."/>
            <person name="Zhang H."/>
            <person name="Bastida-Corcuera F.D."/>
            <person name="Simoes-Barbosa A."/>
            <person name="Brown M.T."/>
            <person name="Hayes R.D."/>
            <person name="Mukherjee M."/>
            <person name="Okumura C.Y."/>
            <person name="Schneider R."/>
            <person name="Smith A.J."/>
            <person name="Vanacova S."/>
            <person name="Villalvazo M."/>
            <person name="Haas B.J."/>
            <person name="Pertea M."/>
            <person name="Feldblyum T.V."/>
            <person name="Utterback T.R."/>
            <person name="Shu C.L."/>
            <person name="Osoegawa K."/>
            <person name="de Jong P.J."/>
            <person name="Hrdy I."/>
            <person name="Horvathova L."/>
            <person name="Zubacova Z."/>
            <person name="Dolezal P."/>
            <person name="Malik S.B."/>
            <person name="Logsdon J.M. Jr."/>
            <person name="Henze K."/>
            <person name="Gupta A."/>
            <person name="Wang C.C."/>
            <person name="Dunne R.L."/>
            <person name="Upcroft J.A."/>
            <person name="Upcroft P."/>
            <person name="White O."/>
            <person name="Salzberg S.L."/>
            <person name="Tang P."/>
            <person name="Chiu C.-H."/>
            <person name="Lee Y.-S."/>
            <person name="Embley T.M."/>
            <person name="Coombs G.H."/>
            <person name="Mottram J.C."/>
            <person name="Tachezy J."/>
            <person name="Fraser-Liggett C.M."/>
            <person name="Johnson P.J."/>
        </authorList>
    </citation>
    <scope>NUCLEOTIDE SEQUENCE [LARGE SCALE GENOMIC DNA]</scope>
    <source>
        <strain evidence="1">G3</strain>
    </source>
</reference>
<reference evidence="1" key="1">
    <citation type="submission" date="2006-10" db="EMBL/GenBank/DDBJ databases">
        <authorList>
            <person name="Amadeo P."/>
            <person name="Zhao Q."/>
            <person name="Wortman J."/>
            <person name="Fraser-Liggett C."/>
            <person name="Carlton J."/>
        </authorList>
    </citation>
    <scope>NUCLEOTIDE SEQUENCE</scope>
    <source>
        <strain evidence="1">G3</strain>
    </source>
</reference>
<dbReference type="KEGG" id="tva:4760988"/>
<keyword evidence="2" id="KW-1185">Reference proteome</keyword>
<gene>
    <name evidence="1" type="ORF">TVAG_345210</name>
</gene>
<evidence type="ECO:0000313" key="1">
    <source>
        <dbReference type="EMBL" id="EAY03147.1"/>
    </source>
</evidence>
<evidence type="ECO:0000313" key="2">
    <source>
        <dbReference type="Proteomes" id="UP000001542"/>
    </source>
</evidence>
<proteinExistence type="predicted"/>
<name>A2EVZ9_TRIV3</name>
<dbReference type="VEuPathDB" id="TrichDB:TVAGG3_0120310"/>